<dbReference type="EMBL" id="PTJD01000009">
    <property type="protein sequence ID" value="PPK93822.1"/>
    <property type="molecule type" value="Genomic_DNA"/>
</dbReference>
<name>A0A2S6IHX3_9ACTN</name>
<gene>
    <name evidence="1" type="ORF">CLV92_10999</name>
</gene>
<keyword evidence="2" id="KW-1185">Reference proteome</keyword>
<organism evidence="1 2">
    <name type="scientific">Kineococcus xinjiangensis</name>
    <dbReference type="NCBI Taxonomy" id="512762"/>
    <lineage>
        <taxon>Bacteria</taxon>
        <taxon>Bacillati</taxon>
        <taxon>Actinomycetota</taxon>
        <taxon>Actinomycetes</taxon>
        <taxon>Kineosporiales</taxon>
        <taxon>Kineosporiaceae</taxon>
        <taxon>Kineococcus</taxon>
    </lineage>
</organism>
<evidence type="ECO:0000313" key="1">
    <source>
        <dbReference type="EMBL" id="PPK93822.1"/>
    </source>
</evidence>
<proteinExistence type="predicted"/>
<dbReference type="Proteomes" id="UP000239485">
    <property type="component" value="Unassembled WGS sequence"/>
</dbReference>
<comment type="caution">
    <text evidence="1">The sequence shown here is derived from an EMBL/GenBank/DDBJ whole genome shotgun (WGS) entry which is preliminary data.</text>
</comment>
<protein>
    <submittedName>
        <fullName evidence="1">Uncharacterized protein</fullName>
    </submittedName>
</protein>
<dbReference type="AlphaFoldDB" id="A0A2S6IHX3"/>
<sequence length="55" mass="5781">MVPAAQGYDLQVTFQGGAVRTLPVRTPSRVVLTAPAPAVDAQVLHRLVDALDARA</sequence>
<evidence type="ECO:0000313" key="2">
    <source>
        <dbReference type="Proteomes" id="UP000239485"/>
    </source>
</evidence>
<accession>A0A2S6IHX3</accession>
<reference evidence="1 2" key="1">
    <citation type="submission" date="2018-02" db="EMBL/GenBank/DDBJ databases">
        <title>Genomic Encyclopedia of Archaeal and Bacterial Type Strains, Phase II (KMG-II): from individual species to whole genera.</title>
        <authorList>
            <person name="Goeker M."/>
        </authorList>
    </citation>
    <scope>NUCLEOTIDE SEQUENCE [LARGE SCALE GENOMIC DNA]</scope>
    <source>
        <strain evidence="1 2">DSM 22857</strain>
    </source>
</reference>